<reference evidence="3 4" key="1">
    <citation type="submission" date="2016-06" db="EMBL/GenBank/DDBJ databases">
        <title>Evolution of pathogenesis and genome organization in the Tremellales.</title>
        <authorList>
            <person name="Cuomo C."/>
            <person name="Litvintseva A."/>
            <person name="Heitman J."/>
            <person name="Chen Y."/>
            <person name="Sun S."/>
            <person name="Springer D."/>
            <person name="Dromer F."/>
            <person name="Young S."/>
            <person name="Zeng Q."/>
            <person name="Chapman S."/>
            <person name="Gujja S."/>
            <person name="Saif S."/>
            <person name="Birren B."/>
        </authorList>
    </citation>
    <scope>NUCLEOTIDE SEQUENCE [LARGE SCALE GENOMIC DNA]</scope>
    <source>
        <strain evidence="3 4">ATCC 28783</strain>
    </source>
</reference>
<dbReference type="Proteomes" id="UP000289152">
    <property type="component" value="Unassembled WGS sequence"/>
</dbReference>
<proteinExistence type="predicted"/>
<dbReference type="SUPFAM" id="SSF63829">
    <property type="entry name" value="Calcium-dependent phosphotriesterase"/>
    <property type="match status" value="1"/>
</dbReference>
<dbReference type="InterPro" id="IPR052988">
    <property type="entry name" value="Oryzine_lactonohydrolase"/>
</dbReference>
<dbReference type="OrthoDB" id="423498at2759"/>
<feature type="domain" description="SMP-30/Gluconolactonase/LRE-like region" evidence="2">
    <location>
        <begin position="255"/>
        <end position="422"/>
    </location>
</feature>
<dbReference type="PANTHER" id="PTHR47064">
    <property type="entry name" value="PUTATIVE (AFU_ORTHOLOGUE AFUA_1G08990)-RELATED"/>
    <property type="match status" value="1"/>
</dbReference>
<dbReference type="Pfam" id="PF08450">
    <property type="entry name" value="SGL"/>
    <property type="match status" value="1"/>
</dbReference>
<feature type="region of interest" description="Disordered" evidence="1">
    <location>
        <begin position="1"/>
        <end position="20"/>
    </location>
</feature>
<evidence type="ECO:0000313" key="3">
    <source>
        <dbReference type="EMBL" id="RXK40930.1"/>
    </source>
</evidence>
<keyword evidence="4" id="KW-1185">Reference proteome</keyword>
<sequence>MSSSAASKRDPRPVTSTPPTSWVTPTLILGTLIANLAPLINGFTPEWQAYLSPSSFISRKPWVPSELPSQAQRISPKSFAVLPHVPPPSEANGFTLFTPPGITVESLKQKPFLVLDDGFWEIIGENPTLTMIATGGTNPLFHEAPVWYPPTDEMFFAQSAGPPAAGTGLHKSSIIQKISLTEAETLSLTGNGTGWVEVVTVNAYPPIINPNGGANFRGEMIFMAEGMGEHTPPSLCFMNPLPPYNTTVLLNNYFGRQFNSVNDLAIHPKNGKVYFTDVNYGYLQHFRPESVLPNQVYKFDVDTGAVVVVADGFSKWSGITFSPDGRYCYIADTGMLAGAYPHDFMAPSSIYRYTVNLDGTLSDRITFAYINVGAPDGIHTDTKGNVYAGCGDGVHVWSPSGTLLGIIYIGQTSANFQFAGKGRMVILGETELFYVTLAAEGMRITDL</sequence>
<protein>
    <recommendedName>
        <fullName evidence="2">SMP-30/Gluconolactonase/LRE-like region domain-containing protein</fullName>
    </recommendedName>
</protein>
<dbReference type="AlphaFoldDB" id="A0A4Q1BSJ2"/>
<gene>
    <name evidence="3" type="ORF">M231_01778</name>
</gene>
<evidence type="ECO:0000256" key="1">
    <source>
        <dbReference type="SAM" id="MobiDB-lite"/>
    </source>
</evidence>
<evidence type="ECO:0000313" key="4">
    <source>
        <dbReference type="Proteomes" id="UP000289152"/>
    </source>
</evidence>
<dbReference type="VEuPathDB" id="FungiDB:TREMEDRAFT_73199"/>
<dbReference type="InterPro" id="IPR011042">
    <property type="entry name" value="6-blade_b-propeller_TolB-like"/>
</dbReference>
<comment type="caution">
    <text evidence="3">The sequence shown here is derived from an EMBL/GenBank/DDBJ whole genome shotgun (WGS) entry which is preliminary data.</text>
</comment>
<accession>A0A4Q1BSJ2</accession>
<name>A0A4Q1BSJ2_TREME</name>
<evidence type="ECO:0000259" key="2">
    <source>
        <dbReference type="Pfam" id="PF08450"/>
    </source>
</evidence>
<dbReference type="InterPro" id="IPR013658">
    <property type="entry name" value="SGL"/>
</dbReference>
<dbReference type="EMBL" id="SDIL01000013">
    <property type="protein sequence ID" value="RXK40930.1"/>
    <property type="molecule type" value="Genomic_DNA"/>
</dbReference>
<dbReference type="STRING" id="5217.A0A4Q1BSJ2"/>
<dbReference type="Gene3D" id="2.120.10.30">
    <property type="entry name" value="TolB, C-terminal domain"/>
    <property type="match status" value="1"/>
</dbReference>
<dbReference type="InParanoid" id="A0A4Q1BSJ2"/>
<dbReference type="PANTHER" id="PTHR47064:SF2">
    <property type="entry name" value="SMP-30_GLUCONOLACTONASE_LRE-LIKE REGION DOMAIN-CONTAINING PROTEIN-RELATED"/>
    <property type="match status" value="1"/>
</dbReference>
<organism evidence="3 4">
    <name type="scientific">Tremella mesenterica</name>
    <name type="common">Jelly fungus</name>
    <dbReference type="NCBI Taxonomy" id="5217"/>
    <lineage>
        <taxon>Eukaryota</taxon>
        <taxon>Fungi</taxon>
        <taxon>Dikarya</taxon>
        <taxon>Basidiomycota</taxon>
        <taxon>Agaricomycotina</taxon>
        <taxon>Tremellomycetes</taxon>
        <taxon>Tremellales</taxon>
        <taxon>Tremellaceae</taxon>
        <taxon>Tremella</taxon>
    </lineage>
</organism>